<gene>
    <name evidence="1" type="ORF">DJ019_02155</name>
</gene>
<comment type="caution">
    <text evidence="1">The sequence shown here is derived from an EMBL/GenBank/DDBJ whole genome shotgun (WGS) entry which is preliminary data.</text>
</comment>
<evidence type="ECO:0000313" key="1">
    <source>
        <dbReference type="EMBL" id="RAK68840.1"/>
    </source>
</evidence>
<name>A0A328BNA7_9CAUL</name>
<accession>A0A328BNA7</accession>
<sequence length="61" mass="6576">MKDYEVPMTITFRTTVTVQADSAAAAVVKAQRAAFYDDGMNGAEMCDWEVTGAAREIGADQ</sequence>
<organism evidence="1 2">
    <name type="scientific">Phenylobacterium kunshanense</name>
    <dbReference type="NCBI Taxonomy" id="1445034"/>
    <lineage>
        <taxon>Bacteria</taxon>
        <taxon>Pseudomonadati</taxon>
        <taxon>Pseudomonadota</taxon>
        <taxon>Alphaproteobacteria</taxon>
        <taxon>Caulobacterales</taxon>
        <taxon>Caulobacteraceae</taxon>
        <taxon>Phenylobacterium</taxon>
    </lineage>
</organism>
<evidence type="ECO:0000313" key="2">
    <source>
        <dbReference type="Proteomes" id="UP000249524"/>
    </source>
</evidence>
<reference evidence="1 2" key="1">
    <citation type="submission" date="2018-05" db="EMBL/GenBank/DDBJ databases">
        <authorList>
            <person name="Lanie J.A."/>
            <person name="Ng W.-L."/>
            <person name="Kazmierczak K.M."/>
            <person name="Andrzejewski T.M."/>
            <person name="Davidsen T.M."/>
            <person name="Wayne K.J."/>
            <person name="Tettelin H."/>
            <person name="Glass J.I."/>
            <person name="Rusch D."/>
            <person name="Podicherti R."/>
            <person name="Tsui H.-C.T."/>
            <person name="Winkler M.E."/>
        </authorList>
    </citation>
    <scope>NUCLEOTIDE SEQUENCE [LARGE SCALE GENOMIC DNA]</scope>
    <source>
        <strain evidence="1 2">BUT-10</strain>
    </source>
</reference>
<dbReference type="AlphaFoldDB" id="A0A328BNA7"/>
<keyword evidence="2" id="KW-1185">Reference proteome</keyword>
<dbReference type="RefSeq" id="WP_111274332.1">
    <property type="nucleotide sequence ID" value="NZ_QFYS01000001.1"/>
</dbReference>
<dbReference type="EMBL" id="QFYS01000001">
    <property type="protein sequence ID" value="RAK68840.1"/>
    <property type="molecule type" value="Genomic_DNA"/>
</dbReference>
<proteinExistence type="predicted"/>
<dbReference type="Proteomes" id="UP000249524">
    <property type="component" value="Unassembled WGS sequence"/>
</dbReference>
<protein>
    <submittedName>
        <fullName evidence="1">Uncharacterized protein</fullName>
    </submittedName>
</protein>